<protein>
    <submittedName>
        <fullName evidence="1">Uncharacterized protein</fullName>
    </submittedName>
</protein>
<sequence length="159" mass="18037">MSLQDDLLKKINRVRVIKREISIPAKYRSIYRIAQIALILNINGRSNTCSLKKINIIISAIDDDKQENDLLNFLDSKLNNPLIVRYDPAINRALTLAYAEGIVSVNKNGAFKLTDKGITLVNEIKEGNQYFIEDILKLNRIGKRLSENIIAESIKNRGI</sequence>
<dbReference type="Proteomes" id="UP000859547">
    <property type="component" value="Unassembled WGS sequence"/>
</dbReference>
<evidence type="ECO:0000313" key="2">
    <source>
        <dbReference type="Proteomes" id="UP000859547"/>
    </source>
</evidence>
<proteinExistence type="predicted"/>
<dbReference type="EMBL" id="DACTCB010000029">
    <property type="protein sequence ID" value="HAT4309302.1"/>
    <property type="molecule type" value="Genomic_DNA"/>
</dbReference>
<comment type="caution">
    <text evidence="1">The sequence shown here is derived from an EMBL/GenBank/DDBJ whole genome shotgun (WGS) entry which is preliminary data.</text>
</comment>
<accession>A0A8H9UYA3</accession>
<evidence type="ECO:0000313" key="1">
    <source>
        <dbReference type="EMBL" id="HAT4309302.1"/>
    </source>
</evidence>
<organism evidence="1 2">
    <name type="scientific">Clostridium perfringens</name>
    <dbReference type="NCBI Taxonomy" id="1502"/>
    <lineage>
        <taxon>Bacteria</taxon>
        <taxon>Bacillati</taxon>
        <taxon>Bacillota</taxon>
        <taxon>Clostridia</taxon>
        <taxon>Eubacteriales</taxon>
        <taxon>Clostridiaceae</taxon>
        <taxon>Clostridium</taxon>
    </lineage>
</organism>
<reference evidence="1" key="1">
    <citation type="journal article" date="2018" name="Genome Biol.">
        <title>SKESA: strategic k-mer extension for scrupulous assemblies.</title>
        <authorList>
            <person name="Souvorov A."/>
            <person name="Agarwala R."/>
            <person name="Lipman D.J."/>
        </authorList>
    </citation>
    <scope>NUCLEOTIDE SEQUENCE</scope>
    <source>
        <strain evidence="1">C8</strain>
    </source>
</reference>
<gene>
    <name evidence="1" type="ORF">I9080_003155</name>
</gene>
<reference evidence="1" key="2">
    <citation type="submission" date="2020-07" db="EMBL/GenBank/DDBJ databases">
        <authorList>
            <consortium name="NCBI Pathogen Detection Project"/>
        </authorList>
    </citation>
    <scope>NUCLEOTIDE SEQUENCE</scope>
    <source>
        <strain evidence="1">C8</strain>
    </source>
</reference>
<name>A0A8H9UYA3_CLOPF</name>
<dbReference type="AlphaFoldDB" id="A0A8H9UYA3"/>